<dbReference type="InterPro" id="IPR019793">
    <property type="entry name" value="Peroxidases_heam-ligand_BS"/>
</dbReference>
<comment type="similarity">
    <text evidence="1 13">Belongs to the peroxidase family. Ligninase subfamily.</text>
</comment>
<dbReference type="AlphaFoldDB" id="A0AA40ELG9"/>
<sequence length="279" mass="29163">STYTPPGDKDSEACGKDKCCIWSYIAADMAGAFTDGNQCSNLARGAIRLGFHDAGAWNSSLPSGGADGSILLSGELSRPENRGLEPIAARTTAWFEAYKAYGISMADLIQFGANVATVVCPQGPRIKTFVGRADSTEQPPQGLLPSAQQNAPALLQLFGAKTFSPAELVALMGAHSVSRQRFANPSQAGAPQDSTPGVMDTAYYAETSAQRPPAGVVRFPSDVSLARDAATSATWQSFTGAANQAPWAAAYAQAYFKMSMLGVKNVGDLTDCTAVLPLP</sequence>
<dbReference type="Proteomes" id="UP001172155">
    <property type="component" value="Unassembled WGS sequence"/>
</dbReference>
<feature type="active site" description="Proton acceptor" evidence="9">
    <location>
        <position position="52"/>
    </location>
</feature>
<evidence type="ECO:0000256" key="9">
    <source>
        <dbReference type="PIRSR" id="PIRSR601621-1"/>
    </source>
</evidence>
<dbReference type="GO" id="GO:0034599">
    <property type="term" value="P:cellular response to oxidative stress"/>
    <property type="evidence" value="ECO:0007669"/>
    <property type="project" value="InterPro"/>
</dbReference>
<evidence type="ECO:0000256" key="6">
    <source>
        <dbReference type="ARBA" id="ARBA00023004"/>
    </source>
</evidence>
<dbReference type="GO" id="GO:0042744">
    <property type="term" value="P:hydrogen peroxide catabolic process"/>
    <property type="evidence" value="ECO:0007669"/>
    <property type="project" value="TreeGrafter"/>
</dbReference>
<evidence type="ECO:0000256" key="1">
    <source>
        <dbReference type="ARBA" id="ARBA00006089"/>
    </source>
</evidence>
<evidence type="ECO:0000313" key="15">
    <source>
        <dbReference type="EMBL" id="KAK0741520.1"/>
    </source>
</evidence>
<organism evidence="15 16">
    <name type="scientific">Schizothecium vesticola</name>
    <dbReference type="NCBI Taxonomy" id="314040"/>
    <lineage>
        <taxon>Eukaryota</taxon>
        <taxon>Fungi</taxon>
        <taxon>Dikarya</taxon>
        <taxon>Ascomycota</taxon>
        <taxon>Pezizomycotina</taxon>
        <taxon>Sordariomycetes</taxon>
        <taxon>Sordariomycetidae</taxon>
        <taxon>Sordariales</taxon>
        <taxon>Schizotheciaceae</taxon>
        <taxon>Schizothecium</taxon>
    </lineage>
</organism>
<evidence type="ECO:0000256" key="4">
    <source>
        <dbReference type="ARBA" id="ARBA00022723"/>
    </source>
</evidence>
<feature type="binding site" evidence="10">
    <location>
        <position position="200"/>
    </location>
    <ligand>
        <name>Ca(2+)</name>
        <dbReference type="ChEBI" id="CHEBI:29108"/>
        <label>2</label>
    </ligand>
</feature>
<dbReference type="PROSITE" id="PS00435">
    <property type="entry name" value="PEROXIDASE_1"/>
    <property type="match status" value="1"/>
</dbReference>
<feature type="binding site" evidence="10">
    <location>
        <position position="69"/>
    </location>
    <ligand>
        <name>Ca(2+)</name>
        <dbReference type="ChEBI" id="CHEBI:29108"/>
        <label>1</label>
    </ligand>
</feature>
<keyword evidence="2 13" id="KW-0575">Peroxidase</keyword>
<gene>
    <name evidence="15" type="ORF">B0T18DRAFT_306497</name>
</gene>
<feature type="disulfide bond" evidence="12">
    <location>
        <begin position="19"/>
        <end position="272"/>
    </location>
</feature>
<dbReference type="PRINTS" id="PR00462">
    <property type="entry name" value="LIGNINASE"/>
</dbReference>
<feature type="site" description="Transition state stabilizer" evidence="11">
    <location>
        <position position="48"/>
    </location>
</feature>
<keyword evidence="10 13" id="KW-0106">Calcium</keyword>
<dbReference type="SUPFAM" id="SSF48113">
    <property type="entry name" value="Heme-dependent peroxidases"/>
    <property type="match status" value="1"/>
</dbReference>
<dbReference type="Gene3D" id="1.10.420.10">
    <property type="entry name" value="Peroxidase, domain 2"/>
    <property type="match status" value="1"/>
</dbReference>
<feature type="binding site" evidence="10">
    <location>
        <position position="195"/>
    </location>
    <ligand>
        <name>Ca(2+)</name>
        <dbReference type="ChEBI" id="CHEBI:29108"/>
        <label>2</label>
    </ligand>
</feature>
<dbReference type="GO" id="GO:0000302">
    <property type="term" value="P:response to reactive oxygen species"/>
    <property type="evidence" value="ECO:0007669"/>
    <property type="project" value="TreeGrafter"/>
</dbReference>
<accession>A0AA40ELG9</accession>
<dbReference type="InterPro" id="IPR010255">
    <property type="entry name" value="Haem_peroxidase_sf"/>
</dbReference>
<evidence type="ECO:0000256" key="7">
    <source>
        <dbReference type="ARBA" id="ARBA00023157"/>
    </source>
</evidence>
<keyword evidence="16" id="KW-1185">Reference proteome</keyword>
<evidence type="ECO:0000256" key="10">
    <source>
        <dbReference type="PIRSR" id="PIRSR601621-2"/>
    </source>
</evidence>
<dbReference type="InterPro" id="IPR044831">
    <property type="entry name" value="Ccp1-like"/>
</dbReference>
<dbReference type="InterPro" id="IPR002016">
    <property type="entry name" value="Haem_peroxidase"/>
</dbReference>
<dbReference type="Pfam" id="PF00141">
    <property type="entry name" value="peroxidase"/>
    <property type="match status" value="1"/>
</dbReference>
<proteinExistence type="inferred from homology"/>
<dbReference type="PROSITE" id="PS50873">
    <property type="entry name" value="PEROXIDASE_4"/>
    <property type="match status" value="1"/>
</dbReference>
<keyword evidence="7 12" id="KW-1015">Disulfide bond</keyword>
<dbReference type="Gene3D" id="1.10.520.10">
    <property type="match status" value="1"/>
</dbReference>
<feature type="binding site" evidence="10">
    <location>
        <position position="67"/>
    </location>
    <ligand>
        <name>Ca(2+)</name>
        <dbReference type="ChEBI" id="CHEBI:29108"/>
        <label>1</label>
    </ligand>
</feature>
<keyword evidence="3 10" id="KW-0349">Heme</keyword>
<feature type="disulfide bond" evidence="12">
    <location>
        <begin position="39"/>
        <end position="120"/>
    </location>
</feature>
<feature type="binding site" evidence="10">
    <location>
        <position position="53"/>
    </location>
    <ligand>
        <name>Ca(2+)</name>
        <dbReference type="ChEBI" id="CHEBI:29108"/>
        <label>1</label>
    </ligand>
</feature>
<feature type="binding site" evidence="10">
    <location>
        <position position="193"/>
    </location>
    <ligand>
        <name>Ca(2+)</name>
        <dbReference type="ChEBI" id="CHEBI:29108"/>
        <label>2</label>
    </ligand>
</feature>
<feature type="binding site" evidence="10">
    <location>
        <position position="65"/>
    </location>
    <ligand>
        <name>Ca(2+)</name>
        <dbReference type="ChEBI" id="CHEBI:29108"/>
        <label>1</label>
    </ligand>
</feature>
<keyword evidence="4 10" id="KW-0479">Metal-binding</keyword>
<feature type="binding site" description="axial binding residue" evidence="10">
    <location>
        <position position="175"/>
    </location>
    <ligand>
        <name>heme b</name>
        <dbReference type="ChEBI" id="CHEBI:60344"/>
    </ligand>
    <ligandPart>
        <name>Fe</name>
        <dbReference type="ChEBI" id="CHEBI:18248"/>
    </ligandPart>
</feature>
<comment type="cofactor">
    <cofactor evidence="10">
        <name>heme b</name>
        <dbReference type="ChEBI" id="CHEBI:60344"/>
    </cofactor>
    <text evidence="10">Binds 1 heme b (iron(II)-protoporphyrin IX) group per subunit.</text>
</comment>
<evidence type="ECO:0000256" key="5">
    <source>
        <dbReference type="ARBA" id="ARBA00023002"/>
    </source>
</evidence>
<dbReference type="FunFam" id="1.10.520.10:FF:000021">
    <property type="entry name" value="Peroxidase"/>
    <property type="match status" value="1"/>
</dbReference>
<evidence type="ECO:0000256" key="3">
    <source>
        <dbReference type="ARBA" id="ARBA00022617"/>
    </source>
</evidence>
<evidence type="ECO:0000256" key="11">
    <source>
        <dbReference type="PIRSR" id="PIRSR601621-3"/>
    </source>
</evidence>
<keyword evidence="5 13" id="KW-0560">Oxidoreductase</keyword>
<feature type="binding site" evidence="10">
    <location>
        <position position="176"/>
    </location>
    <ligand>
        <name>Ca(2+)</name>
        <dbReference type="ChEBI" id="CHEBI:29108"/>
        <label>2</label>
    </ligand>
</feature>
<dbReference type="GO" id="GO:0046872">
    <property type="term" value="F:metal ion binding"/>
    <property type="evidence" value="ECO:0007669"/>
    <property type="project" value="UniProtKB-UniRule"/>
</dbReference>
<dbReference type="EMBL" id="JAUKUD010000006">
    <property type="protein sequence ID" value="KAK0741520.1"/>
    <property type="molecule type" value="Genomic_DNA"/>
</dbReference>
<dbReference type="PROSITE" id="PS00436">
    <property type="entry name" value="PEROXIDASE_2"/>
    <property type="match status" value="1"/>
</dbReference>
<feature type="non-terminal residue" evidence="15">
    <location>
        <position position="279"/>
    </location>
</feature>
<dbReference type="InterPro" id="IPR019794">
    <property type="entry name" value="Peroxidases_AS"/>
</dbReference>
<keyword evidence="6 10" id="KW-0408">Iron</keyword>
<dbReference type="EC" id="1.11.1.-" evidence="13"/>
<protein>
    <recommendedName>
        <fullName evidence="13">Peroxidase</fullName>
        <ecNumber evidence="13">1.11.1.-</ecNumber>
    </recommendedName>
</protein>
<feature type="domain" description="Plant heme peroxidase family profile" evidence="14">
    <location>
        <begin position="65"/>
        <end position="237"/>
    </location>
</feature>
<comment type="cofactor">
    <cofactor evidence="10 13">
        <name>Ca(2+)</name>
        <dbReference type="ChEBI" id="CHEBI:29108"/>
    </cofactor>
    <text evidence="10 13">Binds 2 calcium ions per subunit.</text>
</comment>
<dbReference type="InterPro" id="IPR001621">
    <property type="entry name" value="Ligninase"/>
</dbReference>
<dbReference type="PRINTS" id="PR00458">
    <property type="entry name" value="PEROXIDASE"/>
</dbReference>
<evidence type="ECO:0000256" key="13">
    <source>
        <dbReference type="RuleBase" id="RU363051"/>
    </source>
</evidence>
<evidence type="ECO:0000256" key="8">
    <source>
        <dbReference type="ARBA" id="ARBA00023180"/>
    </source>
</evidence>
<evidence type="ECO:0000256" key="12">
    <source>
        <dbReference type="PIRSR" id="PIRSR601621-4"/>
    </source>
</evidence>
<evidence type="ECO:0000313" key="16">
    <source>
        <dbReference type="Proteomes" id="UP001172155"/>
    </source>
</evidence>
<comment type="caution">
    <text evidence="15">The sequence shown here is derived from an EMBL/GenBank/DDBJ whole genome shotgun (WGS) entry which is preliminary data.</text>
</comment>
<name>A0AA40ELG9_9PEZI</name>
<dbReference type="PANTHER" id="PTHR31356">
    <property type="entry name" value="THYLAKOID LUMENAL 29 KDA PROTEIN, CHLOROPLASTIC-RELATED"/>
    <property type="match status" value="1"/>
</dbReference>
<dbReference type="PANTHER" id="PTHR31356:SF66">
    <property type="entry name" value="CATALASE-PEROXIDASE"/>
    <property type="match status" value="1"/>
</dbReference>
<dbReference type="GO" id="GO:0020037">
    <property type="term" value="F:heme binding"/>
    <property type="evidence" value="ECO:0007669"/>
    <property type="project" value="UniProtKB-UniRule"/>
</dbReference>
<feature type="non-terminal residue" evidence="15">
    <location>
        <position position="1"/>
    </location>
</feature>
<reference evidence="15" key="1">
    <citation type="submission" date="2023-06" db="EMBL/GenBank/DDBJ databases">
        <title>Genome-scale phylogeny and comparative genomics of the fungal order Sordariales.</title>
        <authorList>
            <consortium name="Lawrence Berkeley National Laboratory"/>
            <person name="Hensen N."/>
            <person name="Bonometti L."/>
            <person name="Westerberg I."/>
            <person name="Brannstrom I.O."/>
            <person name="Guillou S."/>
            <person name="Cros-Aarteil S."/>
            <person name="Calhoun S."/>
            <person name="Haridas S."/>
            <person name="Kuo A."/>
            <person name="Mondo S."/>
            <person name="Pangilinan J."/>
            <person name="Riley R."/>
            <person name="LaButti K."/>
            <person name="Andreopoulos B."/>
            <person name="Lipzen A."/>
            <person name="Chen C."/>
            <person name="Yanf M."/>
            <person name="Daum C."/>
            <person name="Ng V."/>
            <person name="Clum A."/>
            <person name="Steindorff A."/>
            <person name="Ohm R."/>
            <person name="Martin F."/>
            <person name="Silar P."/>
            <person name="Natvig D."/>
            <person name="Lalanne C."/>
            <person name="Gautier V."/>
            <person name="Ament-velasquez S.L."/>
            <person name="Kruys A."/>
            <person name="Hutchinson M.I."/>
            <person name="Powell A.J."/>
            <person name="Barry K."/>
            <person name="Miller A.N."/>
            <person name="Grigoriev I.V."/>
            <person name="Debuchy R."/>
            <person name="Gladieux P."/>
            <person name="Thoren M.H."/>
            <person name="Johannesson H."/>
        </authorList>
    </citation>
    <scope>NUCLEOTIDE SEQUENCE</scope>
    <source>
        <strain evidence="15">SMH3187-1</strain>
    </source>
</reference>
<evidence type="ECO:0000259" key="14">
    <source>
        <dbReference type="PROSITE" id="PS50873"/>
    </source>
</evidence>
<dbReference type="GO" id="GO:0004601">
    <property type="term" value="F:peroxidase activity"/>
    <property type="evidence" value="ECO:0007669"/>
    <property type="project" value="UniProtKB-KW"/>
</dbReference>
<evidence type="ECO:0000256" key="2">
    <source>
        <dbReference type="ARBA" id="ARBA00022559"/>
    </source>
</evidence>
<keyword evidence="8" id="KW-0325">Glycoprotein</keyword>